<sequence length="72" mass="8479">MLWVKRCTIWTCELDDDIVWADAGERIETEIIRHQDWFHGGRRDTPGRIRYWRIYGGGGKSDVSTERRALGD</sequence>
<dbReference type="KEGG" id="sap:Sulac_1697"/>
<dbReference type="EMBL" id="CP003179">
    <property type="protein sequence ID" value="AEW05193.1"/>
    <property type="molecule type" value="Genomic_DNA"/>
</dbReference>
<reference evidence="1 2" key="2">
    <citation type="journal article" date="2012" name="Stand. Genomic Sci.">
        <title>Complete genome sequence of the moderately thermophilic mineral-sulfide-oxidizing firmicute Sulfobacillus acidophilus type strain (NAL(T)).</title>
        <authorList>
            <person name="Anderson I."/>
            <person name="Chertkov O."/>
            <person name="Chen A."/>
            <person name="Saunders E."/>
            <person name="Lapidus A."/>
            <person name="Nolan M."/>
            <person name="Lucas S."/>
            <person name="Hammon N."/>
            <person name="Deshpande S."/>
            <person name="Cheng J.F."/>
            <person name="Han C."/>
            <person name="Tapia R."/>
            <person name="Goodwin L.A."/>
            <person name="Pitluck S."/>
            <person name="Liolios K."/>
            <person name="Pagani I."/>
            <person name="Ivanova N."/>
            <person name="Mikhailova N."/>
            <person name="Pati A."/>
            <person name="Palaniappan K."/>
            <person name="Land M."/>
            <person name="Pan C."/>
            <person name="Rohde M."/>
            <person name="Pukall R."/>
            <person name="Goker M."/>
            <person name="Detter J.C."/>
            <person name="Woyke T."/>
            <person name="Bristow J."/>
            <person name="Eisen J.A."/>
            <person name="Markowitz V."/>
            <person name="Hugenholtz P."/>
            <person name="Kyrpides N.C."/>
            <person name="Klenk H.P."/>
            <person name="Mavromatis K."/>
        </authorList>
    </citation>
    <scope>NUCLEOTIDE SEQUENCE [LARGE SCALE GENOMIC DNA]</scope>
    <source>
        <strain evidence="2">ATCC 700253 / DSM 10332 / NAL</strain>
    </source>
</reference>
<dbReference type="Proteomes" id="UP000005439">
    <property type="component" value="Chromosome"/>
</dbReference>
<gene>
    <name evidence="1" type="ordered locus">Sulac_1697</name>
</gene>
<evidence type="ECO:0000313" key="2">
    <source>
        <dbReference type="Proteomes" id="UP000005439"/>
    </source>
</evidence>
<dbReference type="HOGENOM" id="CLU_2720801_0_0_9"/>
<proteinExistence type="predicted"/>
<dbReference type="STRING" id="679936.Sulac_1697"/>
<organism evidence="1 2">
    <name type="scientific">Sulfobacillus acidophilus (strain ATCC 700253 / DSM 10332 / NAL)</name>
    <dbReference type="NCBI Taxonomy" id="679936"/>
    <lineage>
        <taxon>Bacteria</taxon>
        <taxon>Bacillati</taxon>
        <taxon>Bacillota</taxon>
        <taxon>Clostridia</taxon>
        <taxon>Eubacteriales</taxon>
        <taxon>Clostridiales Family XVII. Incertae Sedis</taxon>
        <taxon>Sulfobacillus</taxon>
    </lineage>
</organism>
<reference evidence="2" key="1">
    <citation type="submission" date="2011-12" db="EMBL/GenBank/DDBJ databases">
        <title>The complete genome of chromosome of Sulfobacillus acidophilus DSM 10332.</title>
        <authorList>
            <person name="Lucas S."/>
            <person name="Han J."/>
            <person name="Lapidus A."/>
            <person name="Bruce D."/>
            <person name="Goodwin L."/>
            <person name="Pitluck S."/>
            <person name="Peters L."/>
            <person name="Kyrpides N."/>
            <person name="Mavromatis K."/>
            <person name="Ivanova N."/>
            <person name="Mikhailova N."/>
            <person name="Chertkov O."/>
            <person name="Saunders E."/>
            <person name="Detter J.C."/>
            <person name="Tapia R."/>
            <person name="Han C."/>
            <person name="Land M."/>
            <person name="Hauser L."/>
            <person name="Markowitz V."/>
            <person name="Cheng J.-F."/>
            <person name="Hugenholtz P."/>
            <person name="Woyke T."/>
            <person name="Wu D."/>
            <person name="Pukall R."/>
            <person name="Gehrich-Schroeter G."/>
            <person name="Schneider S."/>
            <person name="Klenk H.-P."/>
            <person name="Eisen J.A."/>
        </authorList>
    </citation>
    <scope>NUCLEOTIDE SEQUENCE [LARGE SCALE GENOMIC DNA]</scope>
    <source>
        <strain evidence="2">ATCC 700253 / DSM 10332 / NAL</strain>
    </source>
</reference>
<accession>G8TZF3</accession>
<protein>
    <submittedName>
        <fullName evidence="1">Uncharacterized protein</fullName>
    </submittedName>
</protein>
<keyword evidence="2" id="KW-1185">Reference proteome</keyword>
<dbReference type="AlphaFoldDB" id="G8TZF3"/>
<evidence type="ECO:0000313" key="1">
    <source>
        <dbReference type="EMBL" id="AEW05193.1"/>
    </source>
</evidence>
<dbReference type="PATRIC" id="fig|679936.5.peg.1765"/>
<name>G8TZF3_SULAD</name>